<evidence type="ECO:0000313" key="3">
    <source>
        <dbReference type="Proteomes" id="UP001596496"/>
    </source>
</evidence>
<dbReference type="InterPro" id="IPR035923">
    <property type="entry name" value="TT1751-like_sf"/>
</dbReference>
<organism evidence="2 3">
    <name type="scientific">Sphaerisporangium rhizosphaerae</name>
    <dbReference type="NCBI Taxonomy" id="2269375"/>
    <lineage>
        <taxon>Bacteria</taxon>
        <taxon>Bacillati</taxon>
        <taxon>Actinomycetota</taxon>
        <taxon>Actinomycetes</taxon>
        <taxon>Streptosporangiales</taxon>
        <taxon>Streptosporangiaceae</taxon>
        <taxon>Sphaerisporangium</taxon>
    </lineage>
</organism>
<name>A0ABW2P6P4_9ACTN</name>
<dbReference type="CDD" id="cd14797">
    <property type="entry name" value="DUF302"/>
    <property type="match status" value="1"/>
</dbReference>
<dbReference type="Gene3D" id="3.30.310.70">
    <property type="entry name" value="TT1751-like domain"/>
    <property type="match status" value="1"/>
</dbReference>
<dbReference type="Proteomes" id="UP001596496">
    <property type="component" value="Unassembled WGS sequence"/>
</dbReference>
<gene>
    <name evidence="2" type="ORF">ACFQSB_20170</name>
</gene>
<sequence>MTAKTSHVTDVAREAHRLIVDVGMPFEEFRLRYERAVPPFDAPVYERLVAEGAGWPAVRAAADRNAPHGFVIFWSLDNGALLRGSGEWWRSVQYLMGNAAIAEGMFRHDPAVMLYAPLRTTIYEYPAGVTHFAIEQPSAQFAQFGHPEITAVGAELDEKLARLLRHLRVPVPDRLLHDARP</sequence>
<comment type="caution">
    <text evidence="2">The sequence shown here is derived from an EMBL/GenBank/DDBJ whole genome shotgun (WGS) entry which is preliminary data.</text>
</comment>
<dbReference type="SUPFAM" id="SSF103247">
    <property type="entry name" value="TT1751-like"/>
    <property type="match status" value="1"/>
</dbReference>
<accession>A0ABW2P6P4</accession>
<dbReference type="EMBL" id="JBHTCG010000012">
    <property type="protein sequence ID" value="MFC7384539.1"/>
    <property type="molecule type" value="Genomic_DNA"/>
</dbReference>
<evidence type="ECO:0000313" key="2">
    <source>
        <dbReference type="EMBL" id="MFC7384539.1"/>
    </source>
</evidence>
<dbReference type="InterPro" id="IPR005180">
    <property type="entry name" value="DUF302"/>
</dbReference>
<reference evidence="3" key="1">
    <citation type="journal article" date="2019" name="Int. J. Syst. Evol. Microbiol.">
        <title>The Global Catalogue of Microorganisms (GCM) 10K type strain sequencing project: providing services to taxonomists for standard genome sequencing and annotation.</title>
        <authorList>
            <consortium name="The Broad Institute Genomics Platform"/>
            <consortium name="The Broad Institute Genome Sequencing Center for Infectious Disease"/>
            <person name="Wu L."/>
            <person name="Ma J."/>
        </authorList>
    </citation>
    <scope>NUCLEOTIDE SEQUENCE [LARGE SCALE GENOMIC DNA]</scope>
    <source>
        <strain evidence="3">CECT 7649</strain>
    </source>
</reference>
<dbReference type="RefSeq" id="WP_354929928.1">
    <property type="nucleotide sequence ID" value="NZ_JBHTCG010000012.1"/>
</dbReference>
<keyword evidence="3" id="KW-1185">Reference proteome</keyword>
<dbReference type="Pfam" id="PF03625">
    <property type="entry name" value="DUF302"/>
    <property type="match status" value="1"/>
</dbReference>
<evidence type="ECO:0000259" key="1">
    <source>
        <dbReference type="Pfam" id="PF03625"/>
    </source>
</evidence>
<protein>
    <submittedName>
        <fullName evidence="2">DUF302 domain-containing protein</fullName>
    </submittedName>
</protein>
<feature type="domain" description="DUF302" evidence="1">
    <location>
        <begin position="92"/>
        <end position="135"/>
    </location>
</feature>
<proteinExistence type="predicted"/>